<protein>
    <recommendedName>
        <fullName evidence="2">Glycosyltransferase subfamily 4-like N-terminal domain-containing protein</fullName>
    </recommendedName>
</protein>
<dbReference type="AlphaFoldDB" id="A0A445MUR9"/>
<sequence>MIALLPRLQLNMILCFFTMIMILGECQRLSRCGFTDMRIAYIAVKGIPIGGGIEKVTQGIGSRLVGRGQRVIVCSGRDYGTTEDGVYRGMEIRTVPSINTTALHKLSICFFCHFKYHDAAGC</sequence>
<evidence type="ECO:0008006" key="2">
    <source>
        <dbReference type="Google" id="ProtNLM"/>
    </source>
</evidence>
<dbReference type="EMBL" id="OJIN01000082">
    <property type="protein sequence ID" value="SPD73183.1"/>
    <property type="molecule type" value="Genomic_DNA"/>
</dbReference>
<proteinExistence type="predicted"/>
<organism evidence="1">
    <name type="scientific">uncultured Desulfobacterium sp</name>
    <dbReference type="NCBI Taxonomy" id="201089"/>
    <lineage>
        <taxon>Bacteria</taxon>
        <taxon>Pseudomonadati</taxon>
        <taxon>Thermodesulfobacteriota</taxon>
        <taxon>Desulfobacteria</taxon>
        <taxon>Desulfobacterales</taxon>
        <taxon>Desulfobacteriaceae</taxon>
        <taxon>Desulfobacterium</taxon>
        <taxon>environmental samples</taxon>
    </lineage>
</organism>
<dbReference type="Gene3D" id="3.40.50.2000">
    <property type="entry name" value="Glycogen Phosphorylase B"/>
    <property type="match status" value="1"/>
</dbReference>
<reference evidence="1" key="1">
    <citation type="submission" date="2018-01" db="EMBL/GenBank/DDBJ databases">
        <authorList>
            <person name="Regsiter A."/>
            <person name="William W."/>
        </authorList>
    </citation>
    <scope>NUCLEOTIDE SEQUENCE</scope>
    <source>
        <strain evidence="1">TRIP AH-1</strain>
    </source>
</reference>
<gene>
    <name evidence="1" type="ORF">PITCH_A1720007</name>
</gene>
<evidence type="ECO:0000313" key="1">
    <source>
        <dbReference type="EMBL" id="SPD73183.1"/>
    </source>
</evidence>
<accession>A0A445MUR9</accession>
<name>A0A445MUR9_9BACT</name>
<dbReference type="SUPFAM" id="SSF53756">
    <property type="entry name" value="UDP-Glycosyltransferase/glycogen phosphorylase"/>
    <property type="match status" value="1"/>
</dbReference>